<dbReference type="PROSITE" id="PS00198">
    <property type="entry name" value="4FE4S_FER_1"/>
    <property type="match status" value="1"/>
</dbReference>
<proteinExistence type="inferred from homology"/>
<dbReference type="Gene3D" id="1.10.1060.10">
    <property type="entry name" value="Alpha-helical ferredoxin"/>
    <property type="match status" value="1"/>
</dbReference>
<dbReference type="AlphaFoldDB" id="A0A3B1ANQ9"/>
<keyword evidence="10" id="KW-0479">Metal-binding</keyword>
<reference evidence="19" key="1">
    <citation type="submission" date="2018-06" db="EMBL/GenBank/DDBJ databases">
        <authorList>
            <person name="Zhirakovskaya E."/>
        </authorList>
    </citation>
    <scope>NUCLEOTIDE SEQUENCE</scope>
</reference>
<dbReference type="GO" id="GO:0022904">
    <property type="term" value="P:respiratory electron transport chain"/>
    <property type="evidence" value="ECO:0007669"/>
    <property type="project" value="TreeGrafter"/>
</dbReference>
<comment type="cofactor">
    <cofactor evidence="2">
        <name>[4Fe-4S] cluster</name>
        <dbReference type="ChEBI" id="CHEBI:49883"/>
    </cofactor>
</comment>
<evidence type="ECO:0000256" key="4">
    <source>
        <dbReference type="ARBA" id="ARBA00009433"/>
    </source>
</evidence>
<keyword evidence="13" id="KW-0408">Iron</keyword>
<keyword evidence="9" id="KW-0001">2Fe-2S</keyword>
<dbReference type="Pfam" id="PF13534">
    <property type="entry name" value="Fer4_17"/>
    <property type="match status" value="1"/>
</dbReference>
<evidence type="ECO:0000256" key="12">
    <source>
        <dbReference type="ARBA" id="ARBA00023002"/>
    </source>
</evidence>
<dbReference type="EMBL" id="UOFV01000391">
    <property type="protein sequence ID" value="VAX03351.1"/>
    <property type="molecule type" value="Genomic_DNA"/>
</dbReference>
<dbReference type="InterPro" id="IPR012675">
    <property type="entry name" value="Beta-grasp_dom_sf"/>
</dbReference>
<dbReference type="SUPFAM" id="SSF46548">
    <property type="entry name" value="alpha-helical ferredoxin"/>
    <property type="match status" value="1"/>
</dbReference>
<evidence type="ECO:0000256" key="13">
    <source>
        <dbReference type="ARBA" id="ARBA00023004"/>
    </source>
</evidence>
<dbReference type="Pfam" id="PF13085">
    <property type="entry name" value="Fer2_3"/>
    <property type="match status" value="1"/>
</dbReference>
<dbReference type="NCBIfam" id="NF004616">
    <property type="entry name" value="PRK05950.1"/>
    <property type="match status" value="1"/>
</dbReference>
<dbReference type="Gene3D" id="3.10.20.30">
    <property type="match status" value="1"/>
</dbReference>
<dbReference type="NCBIfam" id="TIGR00384">
    <property type="entry name" value="dhsB"/>
    <property type="match status" value="1"/>
</dbReference>
<comment type="cofactor">
    <cofactor evidence="1">
        <name>[3Fe-4S] cluster</name>
        <dbReference type="ChEBI" id="CHEBI:21137"/>
    </cofactor>
</comment>
<dbReference type="SUPFAM" id="SSF54292">
    <property type="entry name" value="2Fe-2S ferredoxin-like"/>
    <property type="match status" value="1"/>
</dbReference>
<dbReference type="InterPro" id="IPR009051">
    <property type="entry name" value="Helical_ferredxn"/>
</dbReference>
<evidence type="ECO:0000256" key="16">
    <source>
        <dbReference type="ARBA" id="ARBA00034078"/>
    </source>
</evidence>
<evidence type="ECO:0000256" key="8">
    <source>
        <dbReference type="ARBA" id="ARBA00022532"/>
    </source>
</evidence>
<dbReference type="InterPro" id="IPR050573">
    <property type="entry name" value="SDH/FRD_Iron-Sulfur"/>
</dbReference>
<keyword evidence="12 19" id="KW-0560">Oxidoreductase</keyword>
<evidence type="ECO:0000259" key="18">
    <source>
        <dbReference type="PROSITE" id="PS51379"/>
    </source>
</evidence>
<keyword evidence="15" id="KW-0003">3Fe-4S</keyword>
<evidence type="ECO:0000256" key="3">
    <source>
        <dbReference type="ARBA" id="ARBA00005163"/>
    </source>
</evidence>
<evidence type="ECO:0000313" key="19">
    <source>
        <dbReference type="EMBL" id="VAX03351.1"/>
    </source>
</evidence>
<evidence type="ECO:0000256" key="5">
    <source>
        <dbReference type="ARBA" id="ARBA00012792"/>
    </source>
</evidence>
<organism evidence="19">
    <name type="scientific">hydrothermal vent metagenome</name>
    <dbReference type="NCBI Taxonomy" id="652676"/>
    <lineage>
        <taxon>unclassified sequences</taxon>
        <taxon>metagenomes</taxon>
        <taxon>ecological metagenomes</taxon>
    </lineage>
</organism>
<evidence type="ECO:0000256" key="14">
    <source>
        <dbReference type="ARBA" id="ARBA00023014"/>
    </source>
</evidence>
<gene>
    <name evidence="19" type="ORF">MNBD_GAMMA19-951</name>
</gene>
<evidence type="ECO:0000256" key="6">
    <source>
        <dbReference type="ARBA" id="ARBA00022448"/>
    </source>
</evidence>
<comment type="similarity">
    <text evidence="4">Belongs to the succinate dehydrogenase/fumarate reductase iron-sulfur protein family.</text>
</comment>
<comment type="cofactor">
    <cofactor evidence="16">
        <name>[2Fe-2S] cluster</name>
        <dbReference type="ChEBI" id="CHEBI:190135"/>
    </cofactor>
</comment>
<accession>A0A3B1ANQ9</accession>
<feature type="domain" description="4Fe-4S ferredoxin-type" evidence="18">
    <location>
        <begin position="157"/>
        <end position="187"/>
    </location>
</feature>
<evidence type="ECO:0000256" key="11">
    <source>
        <dbReference type="ARBA" id="ARBA00022982"/>
    </source>
</evidence>
<keyword evidence="11" id="KW-0249">Electron transport</keyword>
<evidence type="ECO:0000256" key="10">
    <source>
        <dbReference type="ARBA" id="ARBA00022723"/>
    </source>
</evidence>
<dbReference type="GO" id="GO:0046872">
    <property type="term" value="F:metal ion binding"/>
    <property type="evidence" value="ECO:0007669"/>
    <property type="project" value="UniProtKB-KW"/>
</dbReference>
<keyword evidence="8" id="KW-0816">Tricarboxylic acid cycle</keyword>
<evidence type="ECO:0000256" key="9">
    <source>
        <dbReference type="ARBA" id="ARBA00022714"/>
    </source>
</evidence>
<dbReference type="EC" id="1.3.5.1" evidence="5"/>
<dbReference type="InterPro" id="IPR004489">
    <property type="entry name" value="Succ_DH/fum_Rdtase_Fe-S"/>
</dbReference>
<dbReference type="InterPro" id="IPR036010">
    <property type="entry name" value="2Fe-2S_ferredoxin-like_sf"/>
</dbReference>
<dbReference type="GO" id="GO:0051539">
    <property type="term" value="F:4 iron, 4 sulfur cluster binding"/>
    <property type="evidence" value="ECO:0007669"/>
    <property type="project" value="UniProtKB-KW"/>
</dbReference>
<dbReference type="GO" id="GO:0009055">
    <property type="term" value="F:electron transfer activity"/>
    <property type="evidence" value="ECO:0007669"/>
    <property type="project" value="InterPro"/>
</dbReference>
<dbReference type="FunFam" id="1.10.1060.10:FF:000001">
    <property type="entry name" value="Succinate dehydrogenase iron-sulfur subunit SdhB"/>
    <property type="match status" value="1"/>
</dbReference>
<name>A0A3B1ANQ9_9ZZZZ</name>
<keyword evidence="7" id="KW-0004">4Fe-4S</keyword>
<dbReference type="GO" id="GO:0051537">
    <property type="term" value="F:2 iron, 2 sulfur cluster binding"/>
    <property type="evidence" value="ECO:0007669"/>
    <property type="project" value="UniProtKB-KW"/>
</dbReference>
<dbReference type="GO" id="GO:0008177">
    <property type="term" value="F:succinate dehydrogenase (quinone) activity"/>
    <property type="evidence" value="ECO:0007669"/>
    <property type="project" value="UniProtKB-EC"/>
</dbReference>
<keyword evidence="6" id="KW-0813">Transport</keyword>
<evidence type="ECO:0000256" key="15">
    <source>
        <dbReference type="ARBA" id="ARBA00023291"/>
    </source>
</evidence>
<sequence>MVKGINHRNCYAIIVQNTRYQENFAMRFLIHRYNPETDKKPRMQEYTLDGFNSGDMLLDALFRIKEEDDSLSFRRSCGEGVCGSDAMNINGRNGLACITPLKSLKEPIEVRPVPGLPIVRDLVVDMRQFYHQYRSVKPWLTVHDPEPETEYLQTPEQRDQLDGLYECILCGACSTACPSFWWNPDKFRGPAALLQSWRFLADSRDQATAERLEELEGAYRLFRCHSIMNCMDVCPKGLNPTQAIGNIKKMMLKHLV</sequence>
<dbReference type="PANTHER" id="PTHR11921">
    <property type="entry name" value="SUCCINATE DEHYDROGENASE IRON-SULFUR PROTEIN"/>
    <property type="match status" value="1"/>
</dbReference>
<dbReference type="PROSITE" id="PS51379">
    <property type="entry name" value="4FE4S_FER_2"/>
    <property type="match status" value="1"/>
</dbReference>
<dbReference type="InterPro" id="IPR025192">
    <property type="entry name" value="Succ_DH/fum_Rdtase_N"/>
</dbReference>
<evidence type="ECO:0000256" key="2">
    <source>
        <dbReference type="ARBA" id="ARBA00001966"/>
    </source>
</evidence>
<protein>
    <recommendedName>
        <fullName evidence="5">succinate dehydrogenase</fullName>
        <ecNumber evidence="5">1.3.5.1</ecNumber>
    </recommendedName>
</protein>
<dbReference type="InterPro" id="IPR017896">
    <property type="entry name" value="4Fe4S_Fe-S-bd"/>
</dbReference>
<dbReference type="GO" id="GO:0006099">
    <property type="term" value="P:tricarboxylic acid cycle"/>
    <property type="evidence" value="ECO:0007669"/>
    <property type="project" value="UniProtKB-KW"/>
</dbReference>
<dbReference type="GO" id="GO:0051538">
    <property type="term" value="F:3 iron, 4 sulfur cluster binding"/>
    <property type="evidence" value="ECO:0007669"/>
    <property type="project" value="UniProtKB-KW"/>
</dbReference>
<evidence type="ECO:0000256" key="17">
    <source>
        <dbReference type="ARBA" id="ARBA00049220"/>
    </source>
</evidence>
<evidence type="ECO:0000256" key="7">
    <source>
        <dbReference type="ARBA" id="ARBA00022485"/>
    </source>
</evidence>
<evidence type="ECO:0000256" key="1">
    <source>
        <dbReference type="ARBA" id="ARBA00001927"/>
    </source>
</evidence>
<keyword evidence="14" id="KW-0411">Iron-sulfur</keyword>
<comment type="pathway">
    <text evidence="3">Carbohydrate metabolism; tricarboxylic acid cycle.</text>
</comment>
<comment type="catalytic activity">
    <reaction evidence="17">
        <text>a quinone + succinate = fumarate + a quinol</text>
        <dbReference type="Rhea" id="RHEA:40523"/>
        <dbReference type="ChEBI" id="CHEBI:24646"/>
        <dbReference type="ChEBI" id="CHEBI:29806"/>
        <dbReference type="ChEBI" id="CHEBI:30031"/>
        <dbReference type="ChEBI" id="CHEBI:132124"/>
        <dbReference type="EC" id="1.3.5.1"/>
    </reaction>
</comment>
<dbReference type="InterPro" id="IPR017900">
    <property type="entry name" value="4Fe4S_Fe_S_CS"/>
</dbReference>
<dbReference type="PANTHER" id="PTHR11921:SF29">
    <property type="entry name" value="SUCCINATE DEHYDROGENASE [UBIQUINONE] IRON-SULFUR SUBUNIT, MITOCHONDRIAL"/>
    <property type="match status" value="1"/>
</dbReference>